<reference evidence="3 4" key="1">
    <citation type="submission" date="2017-08" db="EMBL/GenBank/DDBJ databases">
        <title>Virgibacillus indicus sp. nov. and Virgibacillus profoundi sp. nov, two moderately halophilic bacteria isolated from marine sediment by using the Microfluidic Streak Plate.</title>
        <authorList>
            <person name="Xu B."/>
            <person name="Hu B."/>
            <person name="Wang J."/>
            <person name="Zhu Y."/>
            <person name="Huang L."/>
            <person name="Du W."/>
            <person name="Huang Y."/>
        </authorList>
    </citation>
    <scope>NUCLEOTIDE SEQUENCE [LARGE SCALE GENOMIC DNA]</scope>
    <source>
        <strain evidence="3 4">IO3-P3-H5</strain>
    </source>
</reference>
<feature type="compositionally biased region" description="Basic and acidic residues" evidence="1">
    <location>
        <begin position="112"/>
        <end position="127"/>
    </location>
</feature>
<dbReference type="EMBL" id="NPOA01000009">
    <property type="protein sequence ID" value="PAV29091.1"/>
    <property type="molecule type" value="Genomic_DNA"/>
</dbReference>
<dbReference type="Proteomes" id="UP000218887">
    <property type="component" value="Unassembled WGS sequence"/>
</dbReference>
<keyword evidence="2" id="KW-1133">Transmembrane helix</keyword>
<gene>
    <name evidence="3" type="ORF">CIL05_14045</name>
</gene>
<evidence type="ECO:0000313" key="4">
    <source>
        <dbReference type="Proteomes" id="UP000218887"/>
    </source>
</evidence>
<dbReference type="RefSeq" id="WP_095656182.1">
    <property type="nucleotide sequence ID" value="NZ_NPOA01000009.1"/>
</dbReference>
<evidence type="ECO:0000313" key="3">
    <source>
        <dbReference type="EMBL" id="PAV29091.1"/>
    </source>
</evidence>
<dbReference type="NCBIfam" id="NF041554">
    <property type="entry name" value="SA1362_fam"/>
    <property type="match status" value="1"/>
</dbReference>
<keyword evidence="2" id="KW-0472">Membrane</keyword>
<keyword evidence="4" id="KW-1185">Reference proteome</keyword>
<feature type="compositionally biased region" description="Basic residues" evidence="1">
    <location>
        <begin position="93"/>
        <end position="110"/>
    </location>
</feature>
<keyword evidence="2" id="KW-0812">Transmembrane</keyword>
<feature type="region of interest" description="Disordered" evidence="1">
    <location>
        <begin position="73"/>
        <end position="127"/>
    </location>
</feature>
<evidence type="ECO:0000256" key="1">
    <source>
        <dbReference type="SAM" id="MobiDB-lite"/>
    </source>
</evidence>
<dbReference type="OrthoDB" id="2974227at2"/>
<feature type="transmembrane region" description="Helical" evidence="2">
    <location>
        <begin position="7"/>
        <end position="26"/>
    </location>
</feature>
<proteinExistence type="predicted"/>
<accession>A0A2A2IAS2</accession>
<feature type="transmembrane region" description="Helical" evidence="2">
    <location>
        <begin position="32"/>
        <end position="54"/>
    </location>
</feature>
<comment type="caution">
    <text evidence="3">The sequence shown here is derived from an EMBL/GenBank/DDBJ whole genome shotgun (WGS) entry which is preliminary data.</text>
</comment>
<protein>
    <submittedName>
        <fullName evidence="3">Uncharacterized protein</fullName>
    </submittedName>
</protein>
<organism evidence="3 4">
    <name type="scientific">Virgibacillus profundi</name>
    <dbReference type="NCBI Taxonomy" id="2024555"/>
    <lineage>
        <taxon>Bacteria</taxon>
        <taxon>Bacillati</taxon>
        <taxon>Bacillota</taxon>
        <taxon>Bacilli</taxon>
        <taxon>Bacillales</taxon>
        <taxon>Bacillaceae</taxon>
        <taxon>Virgibacillus</taxon>
    </lineage>
</organism>
<name>A0A2A2IAS2_9BACI</name>
<dbReference type="InterPro" id="IPR048110">
    <property type="entry name" value="SA1362/YqhP-like"/>
</dbReference>
<dbReference type="AlphaFoldDB" id="A0A2A2IAS2"/>
<sequence length="127" mass="14158">MARKKVSLLIYIIIGLALVGLVTQLFTNTANFITNLFVMIGIGVAIFAVIYFVFLRNRAPSNDMTKYKKAVKQSKAKYKNPKATSQSYNAAAKKSKPVPPKKKVSKRASHLRVIDGNKTKRKDRASL</sequence>
<evidence type="ECO:0000256" key="2">
    <source>
        <dbReference type="SAM" id="Phobius"/>
    </source>
</evidence>